<protein>
    <recommendedName>
        <fullName evidence="3">Esterase</fullName>
    </recommendedName>
</protein>
<accession>A0ABQ2WHD7</accession>
<dbReference type="SUPFAM" id="SSF53474">
    <property type="entry name" value="alpha/beta-Hydrolases"/>
    <property type="match status" value="1"/>
</dbReference>
<proteinExistence type="predicted"/>
<dbReference type="EMBL" id="BMYR01000003">
    <property type="protein sequence ID" value="GGW55523.1"/>
    <property type="molecule type" value="Genomic_DNA"/>
</dbReference>
<dbReference type="PANTHER" id="PTHR48098">
    <property type="entry name" value="ENTEROCHELIN ESTERASE-RELATED"/>
    <property type="match status" value="1"/>
</dbReference>
<dbReference type="Pfam" id="PF00756">
    <property type="entry name" value="Esterase"/>
    <property type="match status" value="1"/>
</dbReference>
<dbReference type="Gene3D" id="3.40.50.1820">
    <property type="entry name" value="alpha/beta hydrolase"/>
    <property type="match status" value="1"/>
</dbReference>
<reference evidence="2" key="1">
    <citation type="journal article" date="2019" name="Int. J. Syst. Evol. Microbiol.">
        <title>The Global Catalogue of Microorganisms (GCM) 10K type strain sequencing project: providing services to taxonomists for standard genome sequencing and annotation.</title>
        <authorList>
            <consortium name="The Broad Institute Genomics Platform"/>
            <consortium name="The Broad Institute Genome Sequencing Center for Infectious Disease"/>
            <person name="Wu L."/>
            <person name="Ma J."/>
        </authorList>
    </citation>
    <scope>NUCLEOTIDE SEQUENCE [LARGE SCALE GENOMIC DNA]</scope>
    <source>
        <strain evidence="2">KCTC 23723</strain>
    </source>
</reference>
<organism evidence="1 2">
    <name type="scientific">Alishewanella tabrizica</name>
    <dbReference type="NCBI Taxonomy" id="671278"/>
    <lineage>
        <taxon>Bacteria</taxon>
        <taxon>Pseudomonadati</taxon>
        <taxon>Pseudomonadota</taxon>
        <taxon>Gammaproteobacteria</taxon>
        <taxon>Alteromonadales</taxon>
        <taxon>Alteromonadaceae</taxon>
        <taxon>Alishewanella</taxon>
    </lineage>
</organism>
<sequence length="292" mass="33138">MLMYPKNRHKEYVADVKKWLIFVAVFSILSLVLSNNALAYSIETKSIASSHMDKSFPATIVLPSAYNNPAQRFPVLYLLHGHGGDHTDWLNKTVVATLADHYSMIVVMPNGDKNKWYMDSPINSNYRYRSYIAQDVVQYVDQHYRTITTPAGRALAGLSMGGYGALHIALQHPDIFGAMASTSGGVDPRPFVGSFDLDSVLGDANTLSENWHNAAIISQIARLKMQSQALYIDCGDNDFFIDANRQLHQALRAKEIPHHYAEWPGEHNWDFWQRSIHHQMIFFSQFFKVESQ</sequence>
<comment type="caution">
    <text evidence="1">The sequence shown here is derived from an EMBL/GenBank/DDBJ whole genome shotgun (WGS) entry which is preliminary data.</text>
</comment>
<dbReference type="InterPro" id="IPR029058">
    <property type="entry name" value="AB_hydrolase_fold"/>
</dbReference>
<dbReference type="InterPro" id="IPR000801">
    <property type="entry name" value="Esterase-like"/>
</dbReference>
<dbReference type="Proteomes" id="UP000634667">
    <property type="component" value="Unassembled WGS sequence"/>
</dbReference>
<dbReference type="InterPro" id="IPR050583">
    <property type="entry name" value="Mycobacterial_A85_antigen"/>
</dbReference>
<evidence type="ECO:0000313" key="1">
    <source>
        <dbReference type="EMBL" id="GGW55523.1"/>
    </source>
</evidence>
<name>A0ABQ2WHD7_9ALTE</name>
<dbReference type="PANTHER" id="PTHR48098:SF1">
    <property type="entry name" value="DIACYLGLYCEROL ACYLTRANSFERASE_MYCOLYLTRANSFERASE AG85A"/>
    <property type="match status" value="1"/>
</dbReference>
<keyword evidence="2" id="KW-1185">Reference proteome</keyword>
<gene>
    <name evidence="1" type="ORF">GCM10008111_09550</name>
</gene>
<evidence type="ECO:0008006" key="3">
    <source>
        <dbReference type="Google" id="ProtNLM"/>
    </source>
</evidence>
<evidence type="ECO:0000313" key="2">
    <source>
        <dbReference type="Proteomes" id="UP000634667"/>
    </source>
</evidence>